<organism evidence="6 7">
    <name type="scientific">Clostridium muellerianum</name>
    <dbReference type="NCBI Taxonomy" id="2716538"/>
    <lineage>
        <taxon>Bacteria</taxon>
        <taxon>Bacillati</taxon>
        <taxon>Bacillota</taxon>
        <taxon>Clostridia</taxon>
        <taxon>Eubacteriales</taxon>
        <taxon>Clostridiaceae</taxon>
        <taxon>Clostridium</taxon>
    </lineage>
</organism>
<keyword evidence="3" id="KW-0547">Nucleotide-binding</keyword>
<dbReference type="GO" id="GO:0016887">
    <property type="term" value="F:ATP hydrolysis activity"/>
    <property type="evidence" value="ECO:0007669"/>
    <property type="project" value="InterPro"/>
</dbReference>
<comment type="similarity">
    <text evidence="1">Belongs to the ABC transporter superfamily.</text>
</comment>
<sequence length="298" mass="33618">MEPILEVRNLSKRYKEKDVLHNINMKVFKGDIYGFIGPNGAGKTTTIKTILGLLKPSAGEVYIDGKNILNDKENNPSSIGAMIDYPSFYPNLSGYKNLMLYANVLDLSNKRVNEILELVQLAKDKNKKVSNYSMGMKQRLAVARAFLTKPKIAILDEPTNGLDPEGVKDMRELIKDLAKDNNTTFIYCSHILNEVQNLCNRVAMINKGNIIVEDSMDNLLNTNKEAYSIISEEKEKLRHILGSMVLKMSDIENGISVEINKGEFKLINKLILDNHIEVSGMSKNSNSLEDYFMRHLSL</sequence>
<dbReference type="GO" id="GO:0005524">
    <property type="term" value="F:ATP binding"/>
    <property type="evidence" value="ECO:0007669"/>
    <property type="project" value="UniProtKB-KW"/>
</dbReference>
<keyword evidence="2" id="KW-0813">Transport</keyword>
<name>A0A7Y0EMV9_9CLOT</name>
<dbReference type="EMBL" id="JABBNI010000067">
    <property type="protein sequence ID" value="NMM65997.1"/>
    <property type="molecule type" value="Genomic_DNA"/>
</dbReference>
<evidence type="ECO:0000313" key="7">
    <source>
        <dbReference type="Proteomes" id="UP000537131"/>
    </source>
</evidence>
<dbReference type="Proteomes" id="UP000537131">
    <property type="component" value="Unassembled WGS sequence"/>
</dbReference>
<dbReference type="AlphaFoldDB" id="A0A7Y0EMV9"/>
<dbReference type="RefSeq" id="WP_169300576.1">
    <property type="nucleotide sequence ID" value="NZ_JABBNI010000067.1"/>
</dbReference>
<evidence type="ECO:0000259" key="5">
    <source>
        <dbReference type="PROSITE" id="PS50893"/>
    </source>
</evidence>
<gene>
    <name evidence="6" type="ORF">HBE96_25805</name>
</gene>
<proteinExistence type="inferred from homology"/>
<accession>A0A7Y0EMV9</accession>
<evidence type="ECO:0000313" key="6">
    <source>
        <dbReference type="EMBL" id="NMM65997.1"/>
    </source>
</evidence>
<protein>
    <submittedName>
        <fullName evidence="6">ABC transporter ATP-binding protein</fullName>
    </submittedName>
</protein>
<dbReference type="InterPro" id="IPR003439">
    <property type="entry name" value="ABC_transporter-like_ATP-bd"/>
</dbReference>
<dbReference type="SUPFAM" id="SSF52540">
    <property type="entry name" value="P-loop containing nucleoside triphosphate hydrolases"/>
    <property type="match status" value="1"/>
</dbReference>
<evidence type="ECO:0000256" key="2">
    <source>
        <dbReference type="ARBA" id="ARBA00022448"/>
    </source>
</evidence>
<feature type="domain" description="ABC transporter" evidence="5">
    <location>
        <begin position="5"/>
        <end position="232"/>
    </location>
</feature>
<reference evidence="6 7" key="2">
    <citation type="submission" date="2020-06" db="EMBL/GenBank/DDBJ databases">
        <title>Complete Genome Sequence of Clostridium muelleri sp. nov. P21T, an Acid-Alcohol Producing Acetogen Isolated from Old Hay.</title>
        <authorList>
            <person name="Duncan K.E."/>
            <person name="Tanner R.S."/>
        </authorList>
    </citation>
    <scope>NUCLEOTIDE SEQUENCE [LARGE SCALE GENOMIC DNA]</scope>
    <source>
        <strain evidence="6 7">P21</strain>
    </source>
</reference>
<dbReference type="InterPro" id="IPR003593">
    <property type="entry name" value="AAA+_ATPase"/>
</dbReference>
<keyword evidence="4 6" id="KW-0067">ATP-binding</keyword>
<dbReference type="Gene3D" id="3.40.50.300">
    <property type="entry name" value="P-loop containing nucleotide triphosphate hydrolases"/>
    <property type="match status" value="1"/>
</dbReference>
<keyword evidence="7" id="KW-1185">Reference proteome</keyword>
<reference evidence="6 7" key="1">
    <citation type="submission" date="2020-04" db="EMBL/GenBank/DDBJ databases">
        <authorList>
            <person name="Doyle D.A."/>
        </authorList>
    </citation>
    <scope>NUCLEOTIDE SEQUENCE [LARGE SCALE GENOMIC DNA]</scope>
    <source>
        <strain evidence="6 7">P21</strain>
    </source>
</reference>
<comment type="caution">
    <text evidence="6">The sequence shown here is derived from an EMBL/GenBank/DDBJ whole genome shotgun (WGS) entry which is preliminary data.</text>
</comment>
<dbReference type="Pfam" id="PF00005">
    <property type="entry name" value="ABC_tran"/>
    <property type="match status" value="1"/>
</dbReference>
<dbReference type="PANTHER" id="PTHR43335">
    <property type="entry name" value="ABC TRANSPORTER, ATP-BINDING PROTEIN"/>
    <property type="match status" value="1"/>
</dbReference>
<dbReference type="SMART" id="SM00382">
    <property type="entry name" value="AAA"/>
    <property type="match status" value="1"/>
</dbReference>
<evidence type="ECO:0000256" key="3">
    <source>
        <dbReference type="ARBA" id="ARBA00022741"/>
    </source>
</evidence>
<evidence type="ECO:0000256" key="4">
    <source>
        <dbReference type="ARBA" id="ARBA00022840"/>
    </source>
</evidence>
<dbReference type="PROSITE" id="PS50893">
    <property type="entry name" value="ABC_TRANSPORTER_2"/>
    <property type="match status" value="1"/>
</dbReference>
<dbReference type="InterPro" id="IPR027417">
    <property type="entry name" value="P-loop_NTPase"/>
</dbReference>
<dbReference type="PANTHER" id="PTHR43335:SF4">
    <property type="entry name" value="ABC TRANSPORTER, ATP-BINDING PROTEIN"/>
    <property type="match status" value="1"/>
</dbReference>
<evidence type="ECO:0000256" key="1">
    <source>
        <dbReference type="ARBA" id="ARBA00005417"/>
    </source>
</evidence>